<evidence type="ECO:0000313" key="2">
    <source>
        <dbReference type="EMBL" id="CAD7000333.1"/>
    </source>
</evidence>
<dbReference type="AlphaFoldDB" id="A0A811UTK7"/>
<feature type="compositionally biased region" description="Polar residues" evidence="1">
    <location>
        <begin position="62"/>
        <end position="74"/>
    </location>
</feature>
<reference evidence="2" key="1">
    <citation type="submission" date="2020-11" db="EMBL/GenBank/DDBJ databases">
        <authorList>
            <person name="Whitehead M."/>
        </authorList>
    </citation>
    <scope>NUCLEOTIDE SEQUENCE</scope>
    <source>
        <strain evidence="2">EGII</strain>
    </source>
</reference>
<feature type="compositionally biased region" description="Acidic residues" evidence="1">
    <location>
        <begin position="47"/>
        <end position="57"/>
    </location>
</feature>
<feature type="compositionally biased region" description="Acidic residues" evidence="1">
    <location>
        <begin position="92"/>
        <end position="104"/>
    </location>
</feature>
<feature type="region of interest" description="Disordered" evidence="1">
    <location>
        <begin position="62"/>
        <end position="106"/>
    </location>
</feature>
<dbReference type="EMBL" id="CAJHJT010000012">
    <property type="protein sequence ID" value="CAD7000333.1"/>
    <property type="molecule type" value="Genomic_DNA"/>
</dbReference>
<evidence type="ECO:0000256" key="1">
    <source>
        <dbReference type="SAM" id="MobiDB-lite"/>
    </source>
</evidence>
<evidence type="ECO:0000313" key="3">
    <source>
        <dbReference type="Proteomes" id="UP000606786"/>
    </source>
</evidence>
<gene>
    <name evidence="2" type="ORF">CCAP1982_LOCUS8816</name>
</gene>
<proteinExistence type="predicted"/>
<accession>A0A811UTK7</accession>
<sequence>MLESIRSVLILIIFAGLWAFTLQKLFNVTIAMTVSNISNNTTRTPGNDDDDSDELSDEDVVRNTTLRPGNTIPSRRTTTATTRRTTVKVDSDESDDYDGSEDEEDRRMRQDDAVCYMVKLIVNDTIITKRGCATMIRGNNVQTCKSISSGWSMDDCQLCDTDGCNKFADDDFSWEAVWNGGEQLGKGVWFILPTVLLKILL</sequence>
<organism evidence="2 3">
    <name type="scientific">Ceratitis capitata</name>
    <name type="common">Mediterranean fruit fly</name>
    <name type="synonym">Tephritis capitata</name>
    <dbReference type="NCBI Taxonomy" id="7213"/>
    <lineage>
        <taxon>Eukaryota</taxon>
        <taxon>Metazoa</taxon>
        <taxon>Ecdysozoa</taxon>
        <taxon>Arthropoda</taxon>
        <taxon>Hexapoda</taxon>
        <taxon>Insecta</taxon>
        <taxon>Pterygota</taxon>
        <taxon>Neoptera</taxon>
        <taxon>Endopterygota</taxon>
        <taxon>Diptera</taxon>
        <taxon>Brachycera</taxon>
        <taxon>Muscomorpha</taxon>
        <taxon>Tephritoidea</taxon>
        <taxon>Tephritidae</taxon>
        <taxon>Ceratitis</taxon>
        <taxon>Ceratitis</taxon>
    </lineage>
</organism>
<comment type="caution">
    <text evidence="2">The sequence shown here is derived from an EMBL/GenBank/DDBJ whole genome shotgun (WGS) entry which is preliminary data.</text>
</comment>
<keyword evidence="3" id="KW-1185">Reference proteome</keyword>
<dbReference type="OrthoDB" id="7872728at2759"/>
<dbReference type="Proteomes" id="UP000606786">
    <property type="component" value="Unassembled WGS sequence"/>
</dbReference>
<name>A0A811UTK7_CERCA</name>
<feature type="region of interest" description="Disordered" evidence="1">
    <location>
        <begin position="38"/>
        <end position="57"/>
    </location>
</feature>
<feature type="compositionally biased region" description="Low complexity" evidence="1">
    <location>
        <begin position="75"/>
        <end position="84"/>
    </location>
</feature>
<protein>
    <submittedName>
        <fullName evidence="2">(Mediterranean fruit fly) hypothetical protein</fullName>
    </submittedName>
</protein>